<sequence length="126" mass="14207">MTEHQGWIVAEIADDGDPDVVSEKMVDERDPDRFTSHQQGSSLVIYDNKVTTRSVDPMVESVCGQLDRVVIVESIEGGEGLTRSRYFEVDDNQLGDPVDELSTISRWFVESHFDYYATRYGIDGAI</sequence>
<gene>
    <name evidence="1" type="ORF">SAMN04489841_3933</name>
</gene>
<dbReference type="AlphaFoldDB" id="A0A1H9PQE7"/>
<dbReference type="Proteomes" id="UP000199114">
    <property type="component" value="Unassembled WGS sequence"/>
</dbReference>
<accession>A0A1H9PQE7</accession>
<organism evidence="1 2">
    <name type="scientific">Natrinema salaciae</name>
    <dbReference type="NCBI Taxonomy" id="1186196"/>
    <lineage>
        <taxon>Archaea</taxon>
        <taxon>Methanobacteriati</taxon>
        <taxon>Methanobacteriota</taxon>
        <taxon>Stenosarchaea group</taxon>
        <taxon>Halobacteria</taxon>
        <taxon>Halobacteriales</taxon>
        <taxon>Natrialbaceae</taxon>
        <taxon>Natrinema</taxon>
    </lineage>
</organism>
<proteinExistence type="predicted"/>
<name>A0A1H9PQE7_9EURY</name>
<dbReference type="EMBL" id="FOFD01000006">
    <property type="protein sequence ID" value="SER50035.1"/>
    <property type="molecule type" value="Genomic_DNA"/>
</dbReference>
<evidence type="ECO:0000313" key="1">
    <source>
        <dbReference type="EMBL" id="SER50035.1"/>
    </source>
</evidence>
<reference evidence="2" key="1">
    <citation type="submission" date="2016-10" db="EMBL/GenBank/DDBJ databases">
        <authorList>
            <person name="Varghese N."/>
            <person name="Submissions S."/>
        </authorList>
    </citation>
    <scope>NUCLEOTIDE SEQUENCE [LARGE SCALE GENOMIC DNA]</scope>
    <source>
        <strain evidence="2">DSM 25055</strain>
    </source>
</reference>
<keyword evidence="2" id="KW-1185">Reference proteome</keyword>
<protein>
    <submittedName>
        <fullName evidence="1">Uncharacterized protein</fullName>
    </submittedName>
</protein>
<dbReference type="RefSeq" id="WP_090620777.1">
    <property type="nucleotide sequence ID" value="NZ_FOFD01000006.1"/>
</dbReference>
<dbReference type="OrthoDB" id="173327at2157"/>
<evidence type="ECO:0000313" key="2">
    <source>
        <dbReference type="Proteomes" id="UP000199114"/>
    </source>
</evidence>